<dbReference type="InterPro" id="IPR001846">
    <property type="entry name" value="VWF_type-D"/>
</dbReference>
<evidence type="ECO:0000313" key="14">
    <source>
        <dbReference type="Proteomes" id="UP001652581"/>
    </source>
</evidence>
<feature type="chain" id="PRO_5045354197" evidence="10">
    <location>
        <begin position="21"/>
        <end position="4364"/>
    </location>
</feature>
<evidence type="ECO:0000313" key="15">
    <source>
        <dbReference type="RefSeq" id="XP_072826842.1"/>
    </source>
</evidence>
<name>A0ABM5E111_VICPA</name>
<dbReference type="Pfam" id="PF08742">
    <property type="entry name" value="C8"/>
    <property type="match status" value="4"/>
</dbReference>
<dbReference type="InterPro" id="IPR001007">
    <property type="entry name" value="VWF_dom"/>
</dbReference>
<evidence type="ECO:0000256" key="4">
    <source>
        <dbReference type="ARBA" id="ARBA00022737"/>
    </source>
</evidence>
<feature type="domain" description="VWFD" evidence="13">
    <location>
        <begin position="35"/>
        <end position="207"/>
    </location>
</feature>
<dbReference type="Pfam" id="PF01826">
    <property type="entry name" value="TIL"/>
    <property type="match status" value="1"/>
</dbReference>
<evidence type="ECO:0000259" key="11">
    <source>
        <dbReference type="PROSITE" id="PS01225"/>
    </source>
</evidence>
<sequence length="4364" mass="461177">MGLPLARLVALCLALTWAEGTESQRGGRTRKYVHSVCSTWGDFHYKTFDGDVFRFPGLCDYNFASDCRDAYKEFAVHLKRGPGRSGGHPQIEYILLTVKDDTIYLTPQLAVVNGAMVSTPHYSSGLLIEKSDAYTKVSSRTGLALMWDREDSLMLELDSKFQNHTCGLCGDYNGLQTYSEFLSDGVLFSPIEFGNLQKINKPEVVCEDPEEVPVSESCSEHRAECESLLMGTAFEDCRGLVPLQPYVQACMQDRCQCAQGGSCVCSTVAEFSRQCSHAGGRPGNWRTATLCAKSCPGNMVYLESGSPCVDTCSHLEVSSLCEEHRMDGCFCPEGTVYDDIAGSGCIPVSQCHCKLHGRLYKPGEQITSHCEQCECDAGRWVCADLQCPGTCALEGGAHISTFDGRKYTFHGDCYYVLTKDAHNDSYAVLGELTSCGSSDKQTCLKTVVLLADSKKNVVAFKSDGSVLLNELQVNLPHVTASFSIFQPSSHHLLVSTAFGLRLQVQLLPVMQLFLTLEPAAQGHVQGLCGNFNGLEGDDFQTAGGLVEATGAGFANTWKAQSSCQDKVDWLDDPCSLSIESANYAEHWCSLLKKTEAPFGRCHSAVDPAEYYKRCKYDTCNCRSSEDCMCAALSSYAHACAAKGVLLWGWREGVCNRDVGSCPTSQLFRYNLTTCQRTCRSLSEPDTRCLEGFPPVDGCGCPDQAFLDEKGRCVPLAKCSCYHHGLYLEAGEVVLRQEERCVCQNGRLHCKQVRLIDQNCTAPKIHVDCNNLSALAIRNPRAASCQTLAAGSYRTECISGCVCPEGLLDDGQGGCVVEAQCPCVHNSDVYPPGDKIRVDCNTCTCQKGRWACTQSVCHGTCAVYGNGHYITFDGKYYDFDGHCSYVAVQDYCGQNSSLGSFSIVTENVPCGTTGVTCSKAIKIFLGRTELKLEDRHCTVIPLDVGQHVAYTTREVGQYLVVEASTGVIVIWDKRTTIFIKLAPSYKGSVCGLCGNFDQRSSNDFTTRDRMVVESELDFGNSWKEASTCPDVSSTPEPCTLNWHRRSWAEKQCSIIKSRVFRTCHSKVDPKPFYEACVHDSCSCDTGGDCECFCSAVASYAQECAKEGACVTWRTPELCPVFCDYYNPPDECEWHYEPCGKRSFETCRSLSGIRSNISVSYLEGCYPRCPKKRPVYDEDLKKCVRGDECGCYVEDTRYPPGVSVPTEKPCQSCECTKSSKVVCRLEEGKIIRLIKNFSGCFWELCGPNGTVVKKWTTCPSTTPPSSPSPPSTTPVTTTTTSTTPSTATPTTRSTTFTTGCCSWSEWINGHHPSGGSDDGDWETFDHVCMAPLDIECRSATEPHLSWRELGQETQCNVSFGFICKNEDQFGKGPFAVCYDYEIRVYCCEKMDWCAPTPTTTTLPTSSPTVTTVEPSPTPSTLTPTITTSTPTTEATSTLTTTPQTRTTTPTTTSTEPPTSTSPTTETTTPPCLPVCNWSGWLDSAKPNFTKEGGDIEAIENVCRMGSVASISCRAAMFPSVPLQELGQTVVCDTSVGLVCKNRDQNPGGATPMPYCLNYEINVYCCVPRPECLTTYSTSTSQITTTTPTTTSTEPPTSTSPTTETTTPSTTTSTGTTTPSTTTSTGTTTPSTTTSTGTTTPSTTTTPETTTPSTATTTETTTPSTTTTTETTTPIPTFSTTSTGTPTPTPTTSSTVTPTPTVTTSTELPTLTSTTMETTTPSTTTTTESTTPKPTISTTTTGSPIPTPTTTSTEPPTSTSTSTETTTPSTTTTTESTTPTPTSTTSTGTPTSTPTTTSTEPPTSTSITTETTTRSTATTTESTTPTPTISTTSTGTPTPTPTTTSTVTPTPTLTTSTEPPTSTSTTTETTTPRPNTTTESKTPTPTISTTSTGTPTLTPTTTSTVTPTPTLTTSTEPPTLTSTTSETTTRSTATTTESTTPTPTISTTSTEPPTSTSTTTETTTPRPTTTTESTTPTPTTSTEPPTSTSTTMETTSPRPTTTTETTTRSTATTTESTTPTPTISTTSTGTPTPTPTTTSTVTPTPTLTTSTEPPTSTSITSETTTLSTATTTESTTPTPTISTTSTEPPTSTSTTTETTTPRPTTTTESTTPTPTTSTEPPSSTSTTMETTSPRPTTTTETTTRSTATTTESTTPTPTISTTSTGSPTLTPTTTSTVTPTPTLTTSTEPPTSTSTTSETTTRSTATTTESTTPTPTISTTSTEPPTSTSTTTETTTPRPTTTTESTTPTPTTSTEPPSSTSTTMETTSPRPTTTTETTTRSTATTTESTTPTPTISTTSTGTPTLTPTTTSTVTPTPTLTTSTEPPTSTSITSETTTRSTATTTESTTPTPTISTTSTEPPTSTSTTTETTTPRPTTTTESTTPTPTTSTEPPSSTSTTMETTSPRPTTTTETTTRSTATTTESTTPTPTISTTSTGTPTLTPTTTSTVTPTPTLTTSTEPPTSTSITSETTTRSTATTTESTTPTPTISTTSTEPPTSTSTTTETTTPRPTTTTESTTPTPTTSTEPSSSTSTTMETTSPRPTTTTETTTRSTATTTESTTPTPTISTTSTGTPTLTPTTTSTVTPTPTLTTSTEPPTSTSTSTETTTPSTTTTTESTTPTPTSTTSTGTPTPTPTTTSTVTPTPTLTTSTEPPTSTSTTTETTTPSTTTTTESTTPTPTISTTSTGTPTPTPTTTSTVTPTPTLTISTEPPTSTSTTSETTTRSTATTTESTTPTPTISTTSTEPPTSTSTTTETTTPRPTTTTESTTPTPTTSTEPPSSTSTTMETTSPRPTTTTETTTRSTATTTESTTPTPTISTTSTGTPTLTPTTTSTVTPTPTLTTSTEPPTSTSTSTETTTPSTTTTTESTTPTPTSTTSTGTPTPTPTTTSTVTPTPTLTTSTEPPTSTSTTTETTTPSTTTTTESTTPTPTISTTSTGTPTPTPTTTSTVTPTPTLTTSTEPPTSTSTTSETTTRSTATTTESTTPTPTISTTSTEPPTSTSTTTETTTPRPTTTTESTTPTPTTSTEPPSSTSTTMETTSPRPTTTTETTTRSTATTMESTTPTPTISTTSTGTPTLTPTTTSTVTPTPTLTTSTEPPTSTSTSTETTTPSTTTTTESTTPTPTSTTSTGTPTPTPTTTSTVTPTPTLTTSTEPPTSTSTTTETTTPSTTTTTESTTPTPTISTTSTGTPTPTPTTTSTVTPTPTLTTSTEPPTSTSTTSETTTRSTATTTESTTPTPTISTTSTEPPTSTSTTTETTTPRPTTTTESTTPTPTTSTVTPTPTLTTSTEPPTSTSTRTETTTQSTATTTMETATPSTTTTTVPSSTTSSVSTTTQTPGCLDFNPPRKENETWWLFNCTMAVCKHDSTVELVEVECNPPPMPTCSNGLTPVRVKDPDGCCWHWECDCYCTGWGDPHYVTFDGLYYSHQGACTYVLVEEAVPTVDGFGVYVDNYHCDPRDRVSCPRTLIVRHETQEVRLETVQMAPMTVQVQVNRQAVALPYKKYGLQVYESGINLVVAIPELGALVSYNGLAFSIRLPYRLFGNNTKGQCGTCTNTTVDDCVLPSGEVVDNCEVAADQWAVYDPSKPQCPHTSFTTQRPATSPSAGRTTVGEACASPLCELIKDSLFAQCHALAPPQHYYDACVFDSCLVPDSGLECASLQTYAALCAQEGICVDWRNHTRGACQVKCPAHREYRACGPAEEPTCQSSPSQENSTQLVEGCFCPEGTVNFGPGFDVCVDSCGCVGPDNVPREFGEHFQFDCKDCICLEGGSGISCQPRACSQDSRPECGEDGTYLVTEVDPADPCCSITSCKCNASLCREKPLLCPLGFEVKSEMVPGRCCPLHSCVPKGVCVVENAEYQPGSPVYSSKCQNCVCTTSRDSATQLNTISCSHVPCNTSCNPGFELVDVPGECCKKCQQTHCIIQQPSDQHLVLKPGDMKNDPLDNCTLFSCVKLHNQLISSVSKITCPDFDPSTCLPGSISLMSNGCCRKCIPHETGIPCSMVSVIREISHNGCTKLVSMNDCSGSCGTFAMYSAQAQALDHRCSCCKEQHTSQRQVALQCPGGGTLSHTYTHIESCGCQNTTCELLSPQDRARRSIPRLLAPGRRTHGDGAAIASEIMPACRVAGCRGLDCVPQFVCGGPEPTAHNVTVFGGEGFKEVIRWLCQGGFSRCREPVGACGTGRPMSLHRRGDRLRCDAGQAMRAKGSAATGRAQGAAGTCRVPPPPFLSLLVRSPVLTGVCMRTAARDTGWQSSRSLWGSHGYRTSKRRIRPLPTQEAVGQLSWARKLRFYADCADHHLFGHGYVVGPGGGLGILPVPRISVSSKGLGPLQPQEGLVDTVEGTSKWRTLTIGVGTQQGPHMTAPGDT</sequence>
<comment type="subcellular location">
    <subcellularLocation>
        <location evidence="1">Secreted</location>
    </subcellularLocation>
</comment>
<feature type="region of interest" description="Disordered" evidence="9">
    <location>
        <begin position="1256"/>
        <end position="1293"/>
    </location>
</feature>
<dbReference type="Pfam" id="PF23244">
    <property type="entry name" value="VWF"/>
    <property type="match status" value="1"/>
</dbReference>
<evidence type="ECO:0000256" key="7">
    <source>
        <dbReference type="ARBA" id="ARBA00023180"/>
    </source>
</evidence>
<keyword evidence="2" id="KW-0964">Secreted</keyword>
<dbReference type="GeneID" id="140698885"/>
<dbReference type="Pfam" id="PF25962">
    <property type="entry name" value="TIL_OTOGL_Mucin"/>
    <property type="match status" value="1"/>
</dbReference>
<protein>
    <submittedName>
        <fullName evidence="15">Mucin-2-like</fullName>
    </submittedName>
</protein>
<keyword evidence="4" id="KW-0677">Repeat</keyword>
<dbReference type="SUPFAM" id="SSF57567">
    <property type="entry name" value="Serine protease inhibitors"/>
    <property type="match status" value="4"/>
</dbReference>
<reference evidence="15" key="1">
    <citation type="submission" date="2025-08" db="UniProtKB">
        <authorList>
            <consortium name="RefSeq"/>
        </authorList>
    </citation>
    <scope>IDENTIFICATION</scope>
</reference>
<keyword evidence="7" id="KW-0325">Glycoprotein</keyword>
<feature type="disulfide bond" evidence="8">
    <location>
        <begin position="4025"/>
        <end position="4077"/>
    </location>
</feature>
<organism evidence="14 15">
    <name type="scientific">Vicugna pacos</name>
    <name type="common">Alpaca</name>
    <name type="synonym">Lama pacos</name>
    <dbReference type="NCBI Taxonomy" id="30538"/>
    <lineage>
        <taxon>Eukaryota</taxon>
        <taxon>Metazoa</taxon>
        <taxon>Chordata</taxon>
        <taxon>Craniata</taxon>
        <taxon>Vertebrata</taxon>
        <taxon>Euteleostomi</taxon>
        <taxon>Mammalia</taxon>
        <taxon>Eutheria</taxon>
        <taxon>Laurasiatheria</taxon>
        <taxon>Artiodactyla</taxon>
        <taxon>Tylopoda</taxon>
        <taxon>Camelidae</taxon>
        <taxon>Vicugna</taxon>
    </lineage>
</organism>
<dbReference type="InterPro" id="IPR036084">
    <property type="entry name" value="Ser_inhib-like_sf"/>
</dbReference>
<dbReference type="RefSeq" id="XP_072826842.1">
    <property type="nucleotide sequence ID" value="XM_072970741.1"/>
</dbReference>
<accession>A0ABM5E111</accession>
<dbReference type="PROSITE" id="PS01185">
    <property type="entry name" value="CTCK_1"/>
    <property type="match status" value="1"/>
</dbReference>
<dbReference type="SMART" id="SM00041">
    <property type="entry name" value="CT"/>
    <property type="match status" value="1"/>
</dbReference>
<feature type="domain" description="VWFD" evidence="13">
    <location>
        <begin position="3405"/>
        <end position="3588"/>
    </location>
</feature>
<feature type="compositionally biased region" description="Pro residues" evidence="9">
    <location>
        <begin position="1259"/>
        <end position="1270"/>
    </location>
</feature>
<keyword evidence="5" id="KW-0186">Copper</keyword>
<feature type="region of interest" description="Disordered" evidence="9">
    <location>
        <begin position="1396"/>
        <end position="1466"/>
    </location>
</feature>
<dbReference type="PROSITE" id="PS01208">
    <property type="entry name" value="VWFC_1"/>
    <property type="match status" value="2"/>
</dbReference>
<dbReference type="SMART" id="SM00214">
    <property type="entry name" value="VWC"/>
    <property type="match status" value="5"/>
</dbReference>
<feature type="compositionally biased region" description="Low complexity" evidence="9">
    <location>
        <begin position="1576"/>
        <end position="3333"/>
    </location>
</feature>
<gene>
    <name evidence="15" type="primary">LOC140698885</name>
</gene>
<feature type="region of interest" description="Disordered" evidence="9">
    <location>
        <begin position="1576"/>
        <end position="3341"/>
    </location>
</feature>
<feature type="compositionally biased region" description="Low complexity" evidence="9">
    <location>
        <begin position="1271"/>
        <end position="1293"/>
    </location>
</feature>
<dbReference type="SMART" id="SM00215">
    <property type="entry name" value="VWC_out"/>
    <property type="match status" value="2"/>
</dbReference>
<feature type="domain" description="VWFC" evidence="12">
    <location>
        <begin position="3741"/>
        <end position="3810"/>
    </location>
</feature>
<keyword evidence="6 8" id="KW-1015">Disulfide bond</keyword>
<comment type="caution">
    <text evidence="8">Lacks conserved residue(s) required for the propagation of feature annotation.</text>
</comment>
<dbReference type="Gene3D" id="2.10.25.10">
    <property type="entry name" value="Laminin"/>
    <property type="match status" value="3"/>
</dbReference>
<dbReference type="SMART" id="SM00832">
    <property type="entry name" value="C8"/>
    <property type="match status" value="4"/>
</dbReference>
<dbReference type="InterPro" id="IPR058753">
    <property type="entry name" value="TIL_OTOGL_Mucin"/>
</dbReference>
<evidence type="ECO:0000256" key="8">
    <source>
        <dbReference type="PROSITE-ProRule" id="PRU00039"/>
    </source>
</evidence>
<dbReference type="InterPro" id="IPR006207">
    <property type="entry name" value="Cys_knot_C"/>
</dbReference>
<evidence type="ECO:0000256" key="5">
    <source>
        <dbReference type="ARBA" id="ARBA00023008"/>
    </source>
</evidence>
<evidence type="ECO:0000256" key="10">
    <source>
        <dbReference type="SAM" id="SignalP"/>
    </source>
</evidence>
<feature type="signal peptide" evidence="10">
    <location>
        <begin position="1"/>
        <end position="20"/>
    </location>
</feature>
<evidence type="ECO:0000256" key="3">
    <source>
        <dbReference type="ARBA" id="ARBA00022729"/>
    </source>
</evidence>
<keyword evidence="14" id="KW-1185">Reference proteome</keyword>
<feature type="domain" description="CTCK" evidence="11">
    <location>
        <begin position="3998"/>
        <end position="4083"/>
    </location>
</feature>
<dbReference type="PROSITE" id="PS01225">
    <property type="entry name" value="CTCK_2"/>
    <property type="match status" value="1"/>
</dbReference>
<dbReference type="PANTHER" id="PTHR11339:SF371">
    <property type="entry name" value="MUCIN-2"/>
    <property type="match status" value="1"/>
</dbReference>
<dbReference type="PROSITE" id="PS51233">
    <property type="entry name" value="VWFD"/>
    <property type="match status" value="4"/>
</dbReference>
<dbReference type="PROSITE" id="PS50184">
    <property type="entry name" value="VWFC_2"/>
    <property type="match status" value="2"/>
</dbReference>
<dbReference type="Pfam" id="PF13330">
    <property type="entry name" value="Mucin2_WxxW"/>
    <property type="match status" value="2"/>
</dbReference>
<evidence type="ECO:0000256" key="6">
    <source>
        <dbReference type="ARBA" id="ARBA00023157"/>
    </source>
</evidence>
<dbReference type="InterPro" id="IPR014853">
    <property type="entry name" value="VWF/SSPO/ZAN-like_Cys-rich_dom"/>
</dbReference>
<dbReference type="SUPFAM" id="SSF57603">
    <property type="entry name" value="FnI-like domain"/>
    <property type="match status" value="3"/>
</dbReference>
<dbReference type="CDD" id="cd19941">
    <property type="entry name" value="TIL"/>
    <property type="match status" value="2"/>
</dbReference>
<dbReference type="InterPro" id="IPR025155">
    <property type="entry name" value="WxxW_domain"/>
</dbReference>
<proteinExistence type="predicted"/>
<evidence type="ECO:0000259" key="12">
    <source>
        <dbReference type="PROSITE" id="PS50184"/>
    </source>
</evidence>
<evidence type="ECO:0000256" key="9">
    <source>
        <dbReference type="SAM" id="MobiDB-lite"/>
    </source>
</evidence>
<dbReference type="InterPro" id="IPR002919">
    <property type="entry name" value="TIL_dom"/>
</dbReference>
<feature type="domain" description="VWFD" evidence="13">
    <location>
        <begin position="858"/>
        <end position="1028"/>
    </location>
</feature>
<evidence type="ECO:0000259" key="13">
    <source>
        <dbReference type="PROSITE" id="PS51233"/>
    </source>
</evidence>
<feature type="disulfide bond" evidence="8">
    <location>
        <begin position="4021"/>
        <end position="4075"/>
    </location>
</feature>
<feature type="domain" description="VWFC" evidence="12">
    <location>
        <begin position="3848"/>
        <end position="3915"/>
    </location>
</feature>
<feature type="domain" description="VWFD" evidence="13">
    <location>
        <begin position="389"/>
        <end position="564"/>
    </location>
</feature>
<evidence type="ECO:0000256" key="1">
    <source>
        <dbReference type="ARBA" id="ARBA00004613"/>
    </source>
</evidence>
<evidence type="ECO:0000256" key="2">
    <source>
        <dbReference type="ARBA" id="ARBA00022525"/>
    </source>
</evidence>
<dbReference type="SMART" id="SM00216">
    <property type="entry name" value="VWD"/>
    <property type="match status" value="4"/>
</dbReference>
<dbReference type="PANTHER" id="PTHR11339">
    <property type="entry name" value="EXTRACELLULAR MATRIX GLYCOPROTEIN RELATED"/>
    <property type="match status" value="1"/>
</dbReference>
<keyword evidence="3 10" id="KW-0732">Signal</keyword>
<dbReference type="Pfam" id="PF00094">
    <property type="entry name" value="VWD"/>
    <property type="match status" value="4"/>
</dbReference>
<dbReference type="InterPro" id="IPR050780">
    <property type="entry name" value="Mucin_vWF_Thrombospondin_sf"/>
</dbReference>
<dbReference type="Proteomes" id="UP001652581">
    <property type="component" value="Chromosome 10"/>
</dbReference>